<organism evidence="1">
    <name type="scientific">Cacopsylla melanoneura</name>
    <dbReference type="NCBI Taxonomy" id="428564"/>
    <lineage>
        <taxon>Eukaryota</taxon>
        <taxon>Metazoa</taxon>
        <taxon>Ecdysozoa</taxon>
        <taxon>Arthropoda</taxon>
        <taxon>Hexapoda</taxon>
        <taxon>Insecta</taxon>
        <taxon>Pterygota</taxon>
        <taxon>Neoptera</taxon>
        <taxon>Paraneoptera</taxon>
        <taxon>Hemiptera</taxon>
        <taxon>Sternorrhyncha</taxon>
        <taxon>Psylloidea</taxon>
        <taxon>Psyllidae</taxon>
        <taxon>Psyllinae</taxon>
        <taxon>Cacopsylla</taxon>
    </lineage>
</organism>
<sequence length="139" mass="15183">MSSLDLKSLPPTILVCCSNESDVLALPSLYPVVPVVETSSILDEVPAVALEEEDLTDVDTKLELDDPPVSLVLLVSEISIFSEISEPPVITRDFCIGISFRALTSFPPTILLFCISSDAPDILPDVDEFRSTPWEYSLL</sequence>
<proteinExistence type="predicted"/>
<evidence type="ECO:0000313" key="1">
    <source>
        <dbReference type="EMBL" id="CAG6619352.1"/>
    </source>
</evidence>
<dbReference type="EMBL" id="HBUF01045249">
    <property type="protein sequence ID" value="CAG6619353.1"/>
    <property type="molecule type" value="Transcribed_RNA"/>
</dbReference>
<dbReference type="EMBL" id="HBUF01045248">
    <property type="protein sequence ID" value="CAG6619352.1"/>
    <property type="molecule type" value="Transcribed_RNA"/>
</dbReference>
<dbReference type="AlphaFoldDB" id="A0A8D8M864"/>
<accession>A0A8D8M864</accession>
<protein>
    <submittedName>
        <fullName evidence="1">Uncharacterized protein</fullName>
    </submittedName>
</protein>
<reference evidence="1" key="1">
    <citation type="submission" date="2021-05" db="EMBL/GenBank/DDBJ databases">
        <authorList>
            <person name="Alioto T."/>
            <person name="Alioto T."/>
            <person name="Gomez Garrido J."/>
        </authorList>
    </citation>
    <scope>NUCLEOTIDE SEQUENCE</scope>
</reference>
<name>A0A8D8M864_9HEMI</name>